<dbReference type="PANTHER" id="PTHR45458">
    <property type="entry name" value="SHORT-CHAIN DEHYDROGENASE/REDUCTASE SDR"/>
    <property type="match status" value="1"/>
</dbReference>
<accession>A0ABQ8KHH5</accession>
<protein>
    <recommendedName>
        <fullName evidence="4">NAD(P)-binding protein</fullName>
    </recommendedName>
</protein>
<comment type="caution">
    <text evidence="2">The sequence shown here is derived from an EMBL/GenBank/DDBJ whole genome shotgun (WGS) entry which is preliminary data.</text>
</comment>
<proteinExistence type="predicted"/>
<dbReference type="Gene3D" id="3.40.50.720">
    <property type="entry name" value="NAD(P)-binding Rossmann-like Domain"/>
    <property type="match status" value="1"/>
</dbReference>
<sequence length="266" mass="29004">MPSYVITGAARGIGFEFVRQLSVQPDNVVFGLVRNKSTATKLLELADGSSNVHVLQADIADAQALKEAATEVAKITDGTLDCLINNAAFLEMERRHLTLDAYPEEFLAKDLRDSFEVNVIGVIQTVNAFLPLIRKGTMKKVLALSSAQGDLDAALNVGIAIAGPYSVSKAALNMVVVKYAVRFRDEGIVFLSISPGLVNTQQGPPPPAVQAEMVALKDRLEKFYPDWNGKPLEPEESVRMQLEVLEKATIEESGAFVSQHGNKYWM</sequence>
<organism evidence="2 3">
    <name type="scientific">Rhodofomes roseus</name>
    <dbReference type="NCBI Taxonomy" id="34475"/>
    <lineage>
        <taxon>Eukaryota</taxon>
        <taxon>Fungi</taxon>
        <taxon>Dikarya</taxon>
        <taxon>Basidiomycota</taxon>
        <taxon>Agaricomycotina</taxon>
        <taxon>Agaricomycetes</taxon>
        <taxon>Polyporales</taxon>
        <taxon>Rhodofomes</taxon>
    </lineage>
</organism>
<keyword evidence="3" id="KW-1185">Reference proteome</keyword>
<evidence type="ECO:0000313" key="3">
    <source>
        <dbReference type="Proteomes" id="UP000814176"/>
    </source>
</evidence>
<dbReference type="InterPro" id="IPR020904">
    <property type="entry name" value="Sc_DH/Rdtase_CS"/>
</dbReference>
<dbReference type="GeneID" id="72004314"/>
<dbReference type="InterPro" id="IPR036291">
    <property type="entry name" value="NAD(P)-bd_dom_sf"/>
</dbReference>
<dbReference type="InterPro" id="IPR052184">
    <property type="entry name" value="SDR_enzymes"/>
</dbReference>
<dbReference type="CDD" id="cd05325">
    <property type="entry name" value="carb_red_sniffer_like_SDR_c"/>
    <property type="match status" value="1"/>
</dbReference>
<name>A0ABQ8KHH5_9APHY</name>
<dbReference type="PROSITE" id="PS00061">
    <property type="entry name" value="ADH_SHORT"/>
    <property type="match status" value="1"/>
</dbReference>
<dbReference type="Pfam" id="PF00106">
    <property type="entry name" value="adh_short"/>
    <property type="match status" value="1"/>
</dbReference>
<dbReference type="SUPFAM" id="SSF51735">
    <property type="entry name" value="NAD(P)-binding Rossmann-fold domains"/>
    <property type="match status" value="1"/>
</dbReference>
<dbReference type="Proteomes" id="UP000814176">
    <property type="component" value="Unassembled WGS sequence"/>
</dbReference>
<dbReference type="PANTHER" id="PTHR45458:SF3">
    <property type="entry name" value="CHAIN DEHYDROGENASE (ATSC), PUTATIVE-RELATED"/>
    <property type="match status" value="1"/>
</dbReference>
<evidence type="ECO:0000313" key="2">
    <source>
        <dbReference type="EMBL" id="KAH9836951.1"/>
    </source>
</evidence>
<keyword evidence="1" id="KW-0521">NADP</keyword>
<dbReference type="InterPro" id="IPR002347">
    <property type="entry name" value="SDR_fam"/>
</dbReference>
<evidence type="ECO:0000256" key="1">
    <source>
        <dbReference type="ARBA" id="ARBA00022857"/>
    </source>
</evidence>
<dbReference type="EMBL" id="JADCUA010000009">
    <property type="protein sequence ID" value="KAH9836951.1"/>
    <property type="molecule type" value="Genomic_DNA"/>
</dbReference>
<dbReference type="RefSeq" id="XP_047779120.1">
    <property type="nucleotide sequence ID" value="XM_047923582.1"/>
</dbReference>
<reference evidence="2 3" key="1">
    <citation type="journal article" date="2021" name="Environ. Microbiol.">
        <title>Gene family expansions and transcriptome signatures uncover fungal adaptations to wood decay.</title>
        <authorList>
            <person name="Hage H."/>
            <person name="Miyauchi S."/>
            <person name="Viragh M."/>
            <person name="Drula E."/>
            <person name="Min B."/>
            <person name="Chaduli D."/>
            <person name="Navarro D."/>
            <person name="Favel A."/>
            <person name="Norest M."/>
            <person name="Lesage-Meessen L."/>
            <person name="Balint B."/>
            <person name="Merenyi Z."/>
            <person name="de Eugenio L."/>
            <person name="Morin E."/>
            <person name="Martinez A.T."/>
            <person name="Baldrian P."/>
            <person name="Stursova M."/>
            <person name="Martinez M.J."/>
            <person name="Novotny C."/>
            <person name="Magnuson J.K."/>
            <person name="Spatafora J.W."/>
            <person name="Maurice S."/>
            <person name="Pangilinan J."/>
            <person name="Andreopoulos W."/>
            <person name="LaButti K."/>
            <person name="Hundley H."/>
            <person name="Na H."/>
            <person name="Kuo A."/>
            <person name="Barry K."/>
            <person name="Lipzen A."/>
            <person name="Henrissat B."/>
            <person name="Riley R."/>
            <person name="Ahrendt S."/>
            <person name="Nagy L.G."/>
            <person name="Grigoriev I.V."/>
            <person name="Martin F."/>
            <person name="Rosso M.N."/>
        </authorList>
    </citation>
    <scope>NUCLEOTIDE SEQUENCE [LARGE SCALE GENOMIC DNA]</scope>
    <source>
        <strain evidence="2 3">CIRM-BRFM 1785</strain>
    </source>
</reference>
<dbReference type="PRINTS" id="PR00081">
    <property type="entry name" value="GDHRDH"/>
</dbReference>
<gene>
    <name evidence="2" type="ORF">C8Q71DRAFT_756212</name>
</gene>
<evidence type="ECO:0008006" key="4">
    <source>
        <dbReference type="Google" id="ProtNLM"/>
    </source>
</evidence>